<dbReference type="AlphaFoldDB" id="A0A8X6PV59"/>
<dbReference type="EMBL" id="BMAW01023844">
    <property type="protein sequence ID" value="GFT84881.1"/>
    <property type="molecule type" value="Genomic_DNA"/>
</dbReference>
<dbReference type="CDD" id="cd21115">
    <property type="entry name" value="legumain_C"/>
    <property type="match status" value="1"/>
</dbReference>
<dbReference type="PIRSF" id="PIRSF019663">
    <property type="entry name" value="Legumain"/>
    <property type="match status" value="1"/>
</dbReference>
<dbReference type="GO" id="GO:0051603">
    <property type="term" value="P:proteolysis involved in protein catabolic process"/>
    <property type="evidence" value="ECO:0007669"/>
    <property type="project" value="TreeGrafter"/>
</dbReference>
<feature type="domain" description="Legumain prodomain" evidence="3">
    <location>
        <begin position="204"/>
        <end position="297"/>
    </location>
</feature>
<dbReference type="InterPro" id="IPR048501">
    <property type="entry name" value="Legum_prodom"/>
</dbReference>
<keyword evidence="5" id="KW-1185">Reference proteome</keyword>
<organism evidence="4 5">
    <name type="scientific">Nephila pilipes</name>
    <name type="common">Giant wood spider</name>
    <name type="synonym">Nephila maculata</name>
    <dbReference type="NCBI Taxonomy" id="299642"/>
    <lineage>
        <taxon>Eukaryota</taxon>
        <taxon>Metazoa</taxon>
        <taxon>Ecdysozoa</taxon>
        <taxon>Arthropoda</taxon>
        <taxon>Chelicerata</taxon>
        <taxon>Arachnida</taxon>
        <taxon>Araneae</taxon>
        <taxon>Araneomorphae</taxon>
        <taxon>Entelegynae</taxon>
        <taxon>Araneoidea</taxon>
        <taxon>Nephilidae</taxon>
        <taxon>Nephila</taxon>
    </lineage>
</organism>
<dbReference type="Pfam" id="PF01650">
    <property type="entry name" value="Peptidase_C13"/>
    <property type="match status" value="1"/>
</dbReference>
<name>A0A8X6PV59_NEPPI</name>
<evidence type="ECO:0000259" key="3">
    <source>
        <dbReference type="Pfam" id="PF20985"/>
    </source>
</evidence>
<dbReference type="InterPro" id="IPR001096">
    <property type="entry name" value="Peptidase_C13"/>
</dbReference>
<dbReference type="Gene3D" id="1.10.132.130">
    <property type="match status" value="1"/>
</dbReference>
<dbReference type="PANTHER" id="PTHR12000:SF42">
    <property type="entry name" value="LEGUMAIN"/>
    <property type="match status" value="1"/>
</dbReference>
<dbReference type="GO" id="GO:0005773">
    <property type="term" value="C:vacuole"/>
    <property type="evidence" value="ECO:0007669"/>
    <property type="project" value="GOC"/>
</dbReference>
<proteinExistence type="inferred from homology"/>
<dbReference type="Pfam" id="PF20985">
    <property type="entry name" value="Legum_prodom"/>
    <property type="match status" value="1"/>
</dbReference>
<reference evidence="4" key="1">
    <citation type="submission" date="2020-08" db="EMBL/GenBank/DDBJ databases">
        <title>Multicomponent nature underlies the extraordinary mechanical properties of spider dragline silk.</title>
        <authorList>
            <person name="Kono N."/>
            <person name="Nakamura H."/>
            <person name="Mori M."/>
            <person name="Yoshida Y."/>
            <person name="Ohtoshi R."/>
            <person name="Malay A.D."/>
            <person name="Moran D.A.P."/>
            <person name="Tomita M."/>
            <person name="Numata K."/>
            <person name="Arakawa K."/>
        </authorList>
    </citation>
    <scope>NUCLEOTIDE SEQUENCE</scope>
</reference>
<comment type="similarity">
    <text evidence="1">Belongs to the peptidase C13 family.</text>
</comment>
<dbReference type="PANTHER" id="PTHR12000">
    <property type="entry name" value="HEMOGLOBINASE FAMILY MEMBER"/>
    <property type="match status" value="1"/>
</dbReference>
<evidence type="ECO:0000256" key="1">
    <source>
        <dbReference type="ARBA" id="ARBA00009941"/>
    </source>
</evidence>
<gene>
    <name evidence="4" type="primary">LGMN</name>
    <name evidence="4" type="ORF">NPIL_488501</name>
</gene>
<evidence type="ECO:0000256" key="2">
    <source>
        <dbReference type="SAM" id="SignalP"/>
    </source>
</evidence>
<dbReference type="Gene3D" id="3.40.50.1460">
    <property type="match status" value="1"/>
</dbReference>
<evidence type="ECO:0000313" key="4">
    <source>
        <dbReference type="EMBL" id="GFT84881.1"/>
    </source>
</evidence>
<feature type="chain" id="PRO_5036450470" evidence="2">
    <location>
        <begin position="20"/>
        <end position="306"/>
    </location>
</feature>
<dbReference type="Proteomes" id="UP000887013">
    <property type="component" value="Unassembled WGS sequence"/>
</dbReference>
<dbReference type="InterPro" id="IPR046427">
    <property type="entry name" value="Legumain_prodom_sf"/>
</dbReference>
<dbReference type="OrthoDB" id="9995590at2759"/>
<sequence length="306" mass="35426">MIFRSTSLLLLALVTTISAFDDLASLLDKPLEDGKIWAVLAAGSSMWHNYRHQMVIYIEACYAGSMFENILPTYIEVYATVSAGSGGTSQACYYDTFRKTYLGDFYSVSWMEDSDKKTLTNETLHQQFNVVKKETRSSNVQEFGDMSVSQLPVSEFQGRKESEPLVVPNVPMDLVRSDDVPMEILKRRLQMVHTPEEHIEISWKINKMHRNREFLSGKVKEMVAKLITDQKFQKVILEYRFILKNFECYDKVQNHFNRECFSLPKNEYALRFMVVLVNMCETRIPSYLIIRAMNDVCTHPPTYGIV</sequence>
<accession>A0A8X6PV59</accession>
<protein>
    <submittedName>
        <fullName evidence="4">Legumain</fullName>
    </submittedName>
</protein>
<feature type="signal peptide" evidence="2">
    <location>
        <begin position="1"/>
        <end position="19"/>
    </location>
</feature>
<dbReference type="GO" id="GO:0004197">
    <property type="term" value="F:cysteine-type endopeptidase activity"/>
    <property type="evidence" value="ECO:0007669"/>
    <property type="project" value="TreeGrafter"/>
</dbReference>
<evidence type="ECO:0000313" key="5">
    <source>
        <dbReference type="Proteomes" id="UP000887013"/>
    </source>
</evidence>
<comment type="caution">
    <text evidence="4">The sequence shown here is derived from an EMBL/GenBank/DDBJ whole genome shotgun (WGS) entry which is preliminary data.</text>
</comment>
<dbReference type="GO" id="GO:0006624">
    <property type="term" value="P:vacuolar protein processing"/>
    <property type="evidence" value="ECO:0007669"/>
    <property type="project" value="TreeGrafter"/>
</dbReference>
<keyword evidence="2" id="KW-0732">Signal</keyword>